<dbReference type="OrthoDB" id="432381at2759"/>
<dbReference type="Proteomes" id="UP000887013">
    <property type="component" value="Unassembled WGS sequence"/>
</dbReference>
<evidence type="ECO:0000313" key="4">
    <source>
        <dbReference type="Proteomes" id="UP000887013"/>
    </source>
</evidence>
<comment type="similarity">
    <text evidence="1">Belongs to the IUNH family.</text>
</comment>
<dbReference type="Pfam" id="PF01156">
    <property type="entry name" value="IU_nuc_hydro"/>
    <property type="match status" value="1"/>
</dbReference>
<keyword evidence="3" id="KW-0378">Hydrolase</keyword>
<evidence type="ECO:0000259" key="2">
    <source>
        <dbReference type="Pfam" id="PF01156"/>
    </source>
</evidence>
<dbReference type="GO" id="GO:0016799">
    <property type="term" value="F:hydrolase activity, hydrolyzing N-glycosyl compounds"/>
    <property type="evidence" value="ECO:0007669"/>
    <property type="project" value="InterPro"/>
</dbReference>
<comment type="caution">
    <text evidence="3">The sequence shown here is derived from an EMBL/GenBank/DDBJ whole genome shotgun (WGS) entry which is preliminary data.</text>
</comment>
<reference evidence="3" key="1">
    <citation type="submission" date="2020-08" db="EMBL/GenBank/DDBJ databases">
        <title>Multicomponent nature underlies the extraordinary mechanical properties of spider dragline silk.</title>
        <authorList>
            <person name="Kono N."/>
            <person name="Nakamura H."/>
            <person name="Mori M."/>
            <person name="Yoshida Y."/>
            <person name="Ohtoshi R."/>
            <person name="Malay A.D."/>
            <person name="Moran D.A.P."/>
            <person name="Tomita M."/>
            <person name="Numata K."/>
            <person name="Arakawa K."/>
        </authorList>
    </citation>
    <scope>NUCLEOTIDE SEQUENCE</scope>
</reference>
<evidence type="ECO:0000313" key="3">
    <source>
        <dbReference type="EMBL" id="GFT24508.1"/>
    </source>
</evidence>
<dbReference type="AlphaFoldDB" id="A0A8X6TLU6"/>
<evidence type="ECO:0000256" key="1">
    <source>
        <dbReference type="ARBA" id="ARBA00009176"/>
    </source>
</evidence>
<sequence length="102" mass="11063">MCLEVPIYKGCADPLLLKMIRKDSVYHGADGLGTVAHEFSTGNLAESEVSAPMALIQLTKEHPGEITLIALGPLTNLAMAHRIDPKFTERLKSLVIMGGNYK</sequence>
<name>A0A8X6TLU6_NEPPI</name>
<feature type="non-terminal residue" evidence="3">
    <location>
        <position position="102"/>
    </location>
</feature>
<organism evidence="3 4">
    <name type="scientific">Nephila pilipes</name>
    <name type="common">Giant wood spider</name>
    <name type="synonym">Nephila maculata</name>
    <dbReference type="NCBI Taxonomy" id="299642"/>
    <lineage>
        <taxon>Eukaryota</taxon>
        <taxon>Metazoa</taxon>
        <taxon>Ecdysozoa</taxon>
        <taxon>Arthropoda</taxon>
        <taxon>Chelicerata</taxon>
        <taxon>Arachnida</taxon>
        <taxon>Araneae</taxon>
        <taxon>Araneomorphae</taxon>
        <taxon>Entelegynae</taxon>
        <taxon>Araneoidea</taxon>
        <taxon>Nephilidae</taxon>
        <taxon>Nephila</taxon>
    </lineage>
</organism>
<feature type="domain" description="Inosine/uridine-preferring nucleoside hydrolase" evidence="2">
    <location>
        <begin position="3"/>
        <end position="101"/>
    </location>
</feature>
<dbReference type="Gene3D" id="3.90.245.10">
    <property type="entry name" value="Ribonucleoside hydrolase-like"/>
    <property type="match status" value="1"/>
</dbReference>
<proteinExistence type="inferred from homology"/>
<dbReference type="InterPro" id="IPR036452">
    <property type="entry name" value="Ribo_hydro-like"/>
</dbReference>
<keyword evidence="4" id="KW-1185">Reference proteome</keyword>
<dbReference type="SUPFAM" id="SSF53590">
    <property type="entry name" value="Nucleoside hydrolase"/>
    <property type="match status" value="1"/>
</dbReference>
<protein>
    <submittedName>
        <fullName evidence="3">Inosine-uridine preferring nucleoside hydrolase</fullName>
    </submittedName>
</protein>
<dbReference type="PANTHER" id="PTHR46190">
    <property type="entry name" value="SI:CH211-201H21.5-RELATED"/>
    <property type="match status" value="1"/>
</dbReference>
<dbReference type="InterPro" id="IPR052775">
    <property type="entry name" value="IUN_hydrolase"/>
</dbReference>
<dbReference type="PANTHER" id="PTHR46190:SF1">
    <property type="entry name" value="SI:CH211-201H21.5"/>
    <property type="match status" value="1"/>
</dbReference>
<dbReference type="InterPro" id="IPR001910">
    <property type="entry name" value="Inosine/uridine_hydrolase_dom"/>
</dbReference>
<gene>
    <name evidence="3" type="primary">X975_04428</name>
    <name evidence="3" type="ORF">NPIL_511511</name>
</gene>
<accession>A0A8X6TLU6</accession>
<dbReference type="EMBL" id="BMAW01106479">
    <property type="protein sequence ID" value="GFT24508.1"/>
    <property type="molecule type" value="Genomic_DNA"/>
</dbReference>